<evidence type="ECO:0000256" key="8">
    <source>
        <dbReference type="ARBA" id="ARBA00023136"/>
    </source>
</evidence>
<dbReference type="PANTHER" id="PTHR12369:SF45">
    <property type="entry name" value="HEXOSYLTRANSFERASE"/>
    <property type="match status" value="1"/>
</dbReference>
<proteinExistence type="inferred from homology"/>
<evidence type="ECO:0000313" key="11">
    <source>
        <dbReference type="Proteomes" id="UP000440578"/>
    </source>
</evidence>
<dbReference type="Pfam" id="PF05679">
    <property type="entry name" value="CHGN"/>
    <property type="match status" value="1"/>
</dbReference>
<comment type="subcellular location">
    <subcellularLocation>
        <location evidence="1 9">Golgi apparatus</location>
        <location evidence="1 9">Golgi stack membrane</location>
        <topology evidence="1 9">Single-pass type II membrane protein</topology>
    </subcellularLocation>
</comment>
<sequence>MRVSWRRLTLGVSLLAGALVFLALTETETVHRRRSARSRVTAPVVTTTTTERQAPGPEYVAEGSLTQEENGSRFDIPPGIEPYPWHFFELSRWRRQVIEPGATKVQRAPRDGPETFELLTVVNASLAELRRRTGDTSFTRSDALGGRYRFLPGAGVQYELYFRTRDSGPTGFHTVRVTRPLALPRVQYGGSGGHEVVNIILPYFNRLDTLRQFLGRFAKLVEKREQVVLTIVRYTDGFPPMSADQARKDRDGVSALVSETNMRLSSVSAVPRVRLIEKSGVFSRGAALMEGARAWDTTDDVLLFLCDVDMLFGESFLQRCRTNTKPGHQAYFPIVFNTYNPHIVFDVIKKKMVPILTSYEKKTLIDREKGYWIDFGFGMSCQYRSDFTRLTGNFFNISGWGLEDVRLYQQFTKSSVEIVRMPDPDLVHVYHKKQCNKTEVGKRFNSCLKSKAMNEASQLGWGLWVYKHMGDTDDIEEFLKVFRAGPPQRDSGR</sequence>
<keyword evidence="3 9" id="KW-0808">Transferase</keyword>
<evidence type="ECO:0000256" key="9">
    <source>
        <dbReference type="RuleBase" id="RU364016"/>
    </source>
</evidence>
<evidence type="ECO:0000256" key="4">
    <source>
        <dbReference type="ARBA" id="ARBA00022692"/>
    </source>
</evidence>
<keyword evidence="5 9" id="KW-0735">Signal-anchor</keyword>
<evidence type="ECO:0000256" key="2">
    <source>
        <dbReference type="ARBA" id="ARBA00009239"/>
    </source>
</evidence>
<comment type="similarity">
    <text evidence="2 9">Belongs to the chondroitin N-acetylgalactosaminyltransferase family.</text>
</comment>
<reference evidence="10 11" key="1">
    <citation type="submission" date="2019-07" db="EMBL/GenBank/DDBJ databases">
        <title>Draft genome assembly of a fouling barnacle, Amphibalanus amphitrite (Darwin, 1854): The first reference genome for Thecostraca.</title>
        <authorList>
            <person name="Kim W."/>
        </authorList>
    </citation>
    <scope>NUCLEOTIDE SEQUENCE [LARGE SCALE GENOMIC DNA]</scope>
    <source>
        <strain evidence="10">SNU_AA5</strain>
        <tissue evidence="10">Soma without cirri and trophi</tissue>
    </source>
</reference>
<dbReference type="InterPro" id="IPR008428">
    <property type="entry name" value="Chond_GalNAc"/>
</dbReference>
<dbReference type="OrthoDB" id="431432at2759"/>
<accession>A0A6A4VB86</accession>
<dbReference type="Gene3D" id="3.90.550.10">
    <property type="entry name" value="Spore Coat Polysaccharide Biosynthesis Protein SpsA, Chain A"/>
    <property type="match status" value="1"/>
</dbReference>
<dbReference type="EC" id="2.4.1.-" evidence="9"/>
<keyword evidence="11" id="KW-1185">Reference proteome</keyword>
<organism evidence="10 11">
    <name type="scientific">Amphibalanus amphitrite</name>
    <name type="common">Striped barnacle</name>
    <name type="synonym">Balanus amphitrite</name>
    <dbReference type="NCBI Taxonomy" id="1232801"/>
    <lineage>
        <taxon>Eukaryota</taxon>
        <taxon>Metazoa</taxon>
        <taxon>Ecdysozoa</taxon>
        <taxon>Arthropoda</taxon>
        <taxon>Crustacea</taxon>
        <taxon>Multicrustacea</taxon>
        <taxon>Cirripedia</taxon>
        <taxon>Thoracica</taxon>
        <taxon>Thoracicalcarea</taxon>
        <taxon>Balanomorpha</taxon>
        <taxon>Balanoidea</taxon>
        <taxon>Balanidae</taxon>
        <taxon>Amphibalaninae</taxon>
        <taxon>Amphibalanus</taxon>
    </lineage>
</organism>
<dbReference type="SUPFAM" id="SSF53448">
    <property type="entry name" value="Nucleotide-diphospho-sugar transferases"/>
    <property type="match status" value="1"/>
</dbReference>
<dbReference type="InterPro" id="IPR051227">
    <property type="entry name" value="CS_glycosyltransferase"/>
</dbReference>
<dbReference type="InterPro" id="IPR029044">
    <property type="entry name" value="Nucleotide-diphossugar_trans"/>
</dbReference>
<evidence type="ECO:0000256" key="3">
    <source>
        <dbReference type="ARBA" id="ARBA00022679"/>
    </source>
</evidence>
<dbReference type="Proteomes" id="UP000440578">
    <property type="component" value="Unassembled WGS sequence"/>
</dbReference>
<dbReference type="PANTHER" id="PTHR12369">
    <property type="entry name" value="CHONDROITIN SYNTHASE"/>
    <property type="match status" value="1"/>
</dbReference>
<protein>
    <recommendedName>
        <fullName evidence="9">Hexosyltransferase</fullName>
        <ecNumber evidence="9">2.4.1.-</ecNumber>
    </recommendedName>
</protein>
<evidence type="ECO:0000256" key="5">
    <source>
        <dbReference type="ARBA" id="ARBA00022968"/>
    </source>
</evidence>
<dbReference type="AlphaFoldDB" id="A0A6A4VB86"/>
<name>A0A6A4VB86_AMPAM</name>
<evidence type="ECO:0000256" key="1">
    <source>
        <dbReference type="ARBA" id="ARBA00004447"/>
    </source>
</evidence>
<keyword evidence="7 9" id="KW-0333">Golgi apparatus</keyword>
<comment type="caution">
    <text evidence="10">The sequence shown here is derived from an EMBL/GenBank/DDBJ whole genome shotgun (WGS) entry which is preliminary data.</text>
</comment>
<keyword evidence="8" id="KW-0472">Membrane</keyword>
<dbReference type="GO" id="GO:0047238">
    <property type="term" value="F:glucuronosyl-N-acetylgalactosaminyl-proteoglycan 4-beta-N-acetylgalactosaminyltransferase activity"/>
    <property type="evidence" value="ECO:0007669"/>
    <property type="project" value="TreeGrafter"/>
</dbReference>
<evidence type="ECO:0000313" key="10">
    <source>
        <dbReference type="EMBL" id="KAF0288784.1"/>
    </source>
</evidence>
<keyword evidence="4" id="KW-0812">Transmembrane</keyword>
<gene>
    <name evidence="10" type="ORF">FJT64_012812</name>
</gene>
<dbReference type="EMBL" id="VIIS01002078">
    <property type="protein sequence ID" value="KAF0288784.1"/>
    <property type="molecule type" value="Genomic_DNA"/>
</dbReference>
<evidence type="ECO:0000256" key="7">
    <source>
        <dbReference type="ARBA" id="ARBA00023034"/>
    </source>
</evidence>
<keyword evidence="6" id="KW-1133">Transmembrane helix</keyword>
<dbReference type="GO" id="GO:0032580">
    <property type="term" value="C:Golgi cisterna membrane"/>
    <property type="evidence" value="ECO:0007669"/>
    <property type="project" value="UniProtKB-SubCell"/>
</dbReference>
<evidence type="ECO:0000256" key="6">
    <source>
        <dbReference type="ARBA" id="ARBA00022989"/>
    </source>
</evidence>